<keyword evidence="3" id="KW-1185">Reference proteome</keyword>
<evidence type="ECO:0000313" key="3">
    <source>
        <dbReference type="Proteomes" id="UP000027986"/>
    </source>
</evidence>
<sequence>MTATATAAVASSGALRPARMPALLSCCGVTGVFEGFDVLALVVVIIAFRLRRRVMRLGATRVAADQHP</sequence>
<dbReference type="EMBL" id="CP008889">
    <property type="protein sequence ID" value="AIF41244.1"/>
    <property type="molecule type" value="Genomic_DNA"/>
</dbReference>
<dbReference type="AlphaFoldDB" id="A0A075JH58"/>
<keyword evidence="1" id="KW-0472">Membrane</keyword>
<proteinExistence type="predicted"/>
<evidence type="ECO:0000313" key="2">
    <source>
        <dbReference type="EMBL" id="AIF41244.1"/>
    </source>
</evidence>
<keyword evidence="1" id="KW-0812">Transmembrane</keyword>
<reference evidence="2 3" key="1">
    <citation type="submission" date="2014-07" db="EMBL/GenBank/DDBJ databases">
        <title>Genome Sequencing of Dermacoccus nishinomiyaensis.</title>
        <authorList>
            <person name="Hong K.W."/>
            <person name="Chan K.G."/>
        </authorList>
    </citation>
    <scope>NUCLEOTIDE SEQUENCE [LARGE SCALE GENOMIC DNA]</scope>
    <source>
        <strain evidence="2 3">M25</strain>
    </source>
</reference>
<keyword evidence="1" id="KW-1133">Transmembrane helix</keyword>
<gene>
    <name evidence="2" type="ORF">HX89_10135</name>
</gene>
<feature type="transmembrane region" description="Helical" evidence="1">
    <location>
        <begin position="22"/>
        <end position="48"/>
    </location>
</feature>
<name>A0A075JH58_9MICO</name>
<accession>A0A075JH58</accession>
<evidence type="ECO:0000256" key="1">
    <source>
        <dbReference type="SAM" id="Phobius"/>
    </source>
</evidence>
<dbReference type="KEGG" id="dni:HX89_10135"/>
<protein>
    <submittedName>
        <fullName evidence="2">Uncharacterized protein</fullName>
    </submittedName>
</protein>
<organism evidence="2 3">
    <name type="scientific">Dermacoccus nishinomiyaensis</name>
    <dbReference type="NCBI Taxonomy" id="1274"/>
    <lineage>
        <taxon>Bacteria</taxon>
        <taxon>Bacillati</taxon>
        <taxon>Actinomycetota</taxon>
        <taxon>Actinomycetes</taxon>
        <taxon>Micrococcales</taxon>
        <taxon>Dermacoccaceae</taxon>
        <taxon>Dermacoccus</taxon>
    </lineage>
</organism>
<dbReference type="Proteomes" id="UP000027986">
    <property type="component" value="Chromosome"/>
</dbReference>
<dbReference type="HOGENOM" id="CLU_2787002_0_0_11"/>